<accession>A0A849AJS1</accession>
<keyword evidence="2 5" id="KW-0812">Transmembrane</keyword>
<keyword evidence="8" id="KW-1185">Reference proteome</keyword>
<dbReference type="PANTHER" id="PTHR39344">
    <property type="entry name" value="UPF0182 PROTEIN SLL1060"/>
    <property type="match status" value="1"/>
</dbReference>
<evidence type="ECO:0000256" key="4">
    <source>
        <dbReference type="ARBA" id="ARBA00023136"/>
    </source>
</evidence>
<feature type="region of interest" description="Disordered" evidence="6">
    <location>
        <begin position="881"/>
        <end position="926"/>
    </location>
</feature>
<feature type="transmembrane region" description="Helical" evidence="5">
    <location>
        <begin position="114"/>
        <end position="135"/>
    </location>
</feature>
<feature type="transmembrane region" description="Helical" evidence="5">
    <location>
        <begin position="260"/>
        <end position="279"/>
    </location>
</feature>
<evidence type="ECO:0000256" key="6">
    <source>
        <dbReference type="SAM" id="MobiDB-lite"/>
    </source>
</evidence>
<dbReference type="HAMAP" id="MF_01600">
    <property type="entry name" value="UPF0182"/>
    <property type="match status" value="1"/>
</dbReference>
<feature type="compositionally biased region" description="Low complexity" evidence="6">
    <location>
        <begin position="890"/>
        <end position="909"/>
    </location>
</feature>
<dbReference type="Pfam" id="PF03699">
    <property type="entry name" value="UPF0182"/>
    <property type="match status" value="1"/>
</dbReference>
<feature type="compositionally biased region" description="Polar residues" evidence="6">
    <location>
        <begin position="911"/>
        <end position="923"/>
    </location>
</feature>
<feature type="transmembrane region" description="Helical" evidence="5">
    <location>
        <begin position="60"/>
        <end position="85"/>
    </location>
</feature>
<dbReference type="Proteomes" id="UP000562984">
    <property type="component" value="Unassembled WGS sequence"/>
</dbReference>
<protein>
    <recommendedName>
        <fullName evidence="5">UPF0182 protein HKD39_15420</fullName>
    </recommendedName>
</protein>
<evidence type="ECO:0000313" key="7">
    <source>
        <dbReference type="EMBL" id="NNG37072.1"/>
    </source>
</evidence>
<evidence type="ECO:0000256" key="1">
    <source>
        <dbReference type="ARBA" id="ARBA00022475"/>
    </source>
</evidence>
<keyword evidence="3 5" id="KW-1133">Transmembrane helix</keyword>
<feature type="transmembrane region" description="Helical" evidence="5">
    <location>
        <begin position="20"/>
        <end position="40"/>
    </location>
</feature>
<proteinExistence type="inferred from homology"/>
<evidence type="ECO:0000256" key="2">
    <source>
        <dbReference type="ARBA" id="ARBA00022692"/>
    </source>
</evidence>
<gene>
    <name evidence="7" type="ORF">HKD39_15420</name>
</gene>
<comment type="similarity">
    <text evidence="5">Belongs to the UPF0182 family.</text>
</comment>
<evidence type="ECO:0000313" key="8">
    <source>
        <dbReference type="Proteomes" id="UP000562984"/>
    </source>
</evidence>
<dbReference type="InterPro" id="IPR005372">
    <property type="entry name" value="UPF0182"/>
</dbReference>
<dbReference type="AlphaFoldDB" id="A0A849AJS1"/>
<feature type="transmembrane region" description="Helical" evidence="5">
    <location>
        <begin position="286"/>
        <end position="306"/>
    </location>
</feature>
<keyword evidence="4 5" id="KW-0472">Membrane</keyword>
<dbReference type="GO" id="GO:0005576">
    <property type="term" value="C:extracellular region"/>
    <property type="evidence" value="ECO:0007669"/>
    <property type="project" value="TreeGrafter"/>
</dbReference>
<feature type="transmembrane region" description="Helical" evidence="5">
    <location>
        <begin position="205"/>
        <end position="230"/>
    </location>
</feature>
<dbReference type="GO" id="GO:0005886">
    <property type="term" value="C:plasma membrane"/>
    <property type="evidence" value="ECO:0007669"/>
    <property type="project" value="UniProtKB-SubCell"/>
</dbReference>
<evidence type="ECO:0000256" key="3">
    <source>
        <dbReference type="ARBA" id="ARBA00022989"/>
    </source>
</evidence>
<organism evidence="7 8">
    <name type="scientific">Nakamurella aerolata</name>
    <dbReference type="NCBI Taxonomy" id="1656892"/>
    <lineage>
        <taxon>Bacteria</taxon>
        <taxon>Bacillati</taxon>
        <taxon>Actinomycetota</taxon>
        <taxon>Actinomycetes</taxon>
        <taxon>Nakamurellales</taxon>
        <taxon>Nakamurellaceae</taxon>
        <taxon>Nakamurella</taxon>
    </lineage>
</organism>
<name>A0A849AJS1_9ACTN</name>
<comment type="caution">
    <text evidence="7">The sequence shown here is derived from an EMBL/GenBank/DDBJ whole genome shotgun (WGS) entry which is preliminary data.</text>
</comment>
<dbReference type="NCBIfam" id="NF000825">
    <property type="entry name" value="PRK00068.1"/>
    <property type="match status" value="1"/>
</dbReference>
<comment type="subcellular location">
    <subcellularLocation>
        <location evidence="5">Cell membrane</location>
        <topology evidence="5">Multi-pass membrane protein</topology>
    </subcellularLocation>
</comment>
<keyword evidence="1 5" id="KW-1003">Cell membrane</keyword>
<dbReference type="EMBL" id="JABEND010000010">
    <property type="protein sequence ID" value="NNG37072.1"/>
    <property type="molecule type" value="Genomic_DNA"/>
</dbReference>
<evidence type="ECO:0000256" key="5">
    <source>
        <dbReference type="HAMAP-Rule" id="MF_01600"/>
    </source>
</evidence>
<sequence>MGMRPGVGLPTMSKRAKRVLIAVVALIVLVFLWFQFARYYVDLLWFREVGFARVFTTQLLSRLVMFVIAAVLGGGLAFLAMMFAYRSRPVFVPSGPSNDPLAPYRTAIASRPRLISIAAAVVIGIICGLAMQGQWTTVQLFLHGGSFGQTDPQFGHDVGFYVFKLPMIELVLTSLFIITAICFVLVLAIQYIFGGIRLQGPGRRVTSAATLQLSLLVGFFVLVKAVQYWFDRYTLLFSNRGGIFTGASYTDVNAVLPAKIILMVIAVICAGGFIVGAVLRSVKLPAIALALMVLSSVLIGGLWPLILQQVVVKPSASQREPMYIQRSIEATQAAYGIGSDTVTTKPYNDVVSSDPQVIRAMADDTATVPNARLLDPNLLSPTFTQREQLENFYGFPSRLAVDRYEVDGKTQDFVVAAREINPNALAENQKNWINEHMTYTHGNGFVAAPANTVVAGLPEFTVSDIDNKGTIPVDQPRVYFGQLGSDYAIVGAPEGTAPQEYDTSTQRYTYDGKAGIGVGNLFRRLVFASYYGEPNFLFSSLINDQSKVLQTRQVRDRVAKAAPFLTIDTNPYPAVINGRITFIVDAYTTAGNYPYAQQMSLADATRNSQSAQGATARQVETNVSYVRNSVKATVDAYDGTVTLYRVDQNDPDPMLNAWDKVFPGLLQPDSAVTEDLRSHFRYPQDLFEVQRELLAKYHVADGTQFFNSGNFWKVPDDPTEQSVEAAQPPYYLQVSQPGEDEPRFELTTAMTGFERDLMAAYISANSDPENYGKINVLTFPTSTQTPGPKLVQQLFNQDDDISNWITTRTRGGSNRALFGNLLTLPTSQGLMYIEPFYLQANSESSYPTFSQVFVWFGGRVGMGSTLAQALSNAATKNPASVEAAENAVNSGQTGAPSSGSQPPSSDAAQVPSPTEATVTSPTGEITVPPADEAAAVEQMNAALAELEAAKKSQDLAKIGAANSKLEQAVQNYLRVAKPAGAAATSSAPPSSGG</sequence>
<reference evidence="7 8" key="1">
    <citation type="submission" date="2020-05" db="EMBL/GenBank/DDBJ databases">
        <title>Nakamurella sp. DB0629 isolated from air conditioner.</title>
        <authorList>
            <person name="Kim D.H."/>
            <person name="Kim D.-U."/>
        </authorList>
    </citation>
    <scope>NUCLEOTIDE SEQUENCE [LARGE SCALE GENOMIC DNA]</scope>
    <source>
        <strain evidence="7 8">DB0629</strain>
    </source>
</reference>
<dbReference type="PANTHER" id="PTHR39344:SF1">
    <property type="entry name" value="UPF0182 PROTEIN SLL1060"/>
    <property type="match status" value="1"/>
</dbReference>
<feature type="transmembrane region" description="Helical" evidence="5">
    <location>
        <begin position="170"/>
        <end position="193"/>
    </location>
</feature>